<dbReference type="EMBL" id="JARBHB010000004">
    <property type="protein sequence ID" value="KAJ8885311.1"/>
    <property type="molecule type" value="Genomic_DNA"/>
</dbReference>
<name>A0ABQ9HLT8_9NEOP</name>
<evidence type="ECO:0000313" key="2">
    <source>
        <dbReference type="Proteomes" id="UP001159363"/>
    </source>
</evidence>
<comment type="caution">
    <text evidence="1">The sequence shown here is derived from an EMBL/GenBank/DDBJ whole genome shotgun (WGS) entry which is preliminary data.</text>
</comment>
<dbReference type="PANTHER" id="PTHR10773:SF19">
    <property type="match status" value="1"/>
</dbReference>
<reference evidence="1 2" key="1">
    <citation type="submission" date="2023-02" db="EMBL/GenBank/DDBJ databases">
        <title>LHISI_Scaffold_Assembly.</title>
        <authorList>
            <person name="Stuart O.P."/>
            <person name="Cleave R."/>
            <person name="Magrath M.J.L."/>
            <person name="Mikheyev A.S."/>
        </authorList>
    </citation>
    <scope>NUCLEOTIDE SEQUENCE [LARGE SCALE GENOMIC DNA]</scope>
    <source>
        <strain evidence="1">Daus_M_001</strain>
        <tissue evidence="1">Leg muscle</tissue>
    </source>
</reference>
<dbReference type="PANTHER" id="PTHR10773">
    <property type="entry name" value="DNA-DIRECTED RNA POLYMERASES I, II, AND III SUBUNIT RPABC2"/>
    <property type="match status" value="1"/>
</dbReference>
<gene>
    <name evidence="1" type="ORF">PR048_011508</name>
</gene>
<keyword evidence="2" id="KW-1185">Reference proteome</keyword>
<dbReference type="Proteomes" id="UP001159363">
    <property type="component" value="Chromosome X"/>
</dbReference>
<evidence type="ECO:0000313" key="1">
    <source>
        <dbReference type="EMBL" id="KAJ8885311.1"/>
    </source>
</evidence>
<protein>
    <submittedName>
        <fullName evidence="1">Uncharacterized protein</fullName>
    </submittedName>
</protein>
<sequence length="312" mass="35810">MNKWLPVICFPYQYYLPIKRPNKDTCQTCDELNTLIQFSEDETTLKEADVAYNANHKDKQISKVNPTIKTITFDMQQCLPVPVTFNFTVHDCDEHQAHCFVWDGSIAERGANEVSSCLYKYLLSLEPCVTHIAMYSDTCGGQNKNSHMSAVYLMALQNFTTLKTIDHKFHTPGHTHIKSHTDHSIIEKKRANFAIPIQQPHDWAQLIQLTSEEFLDYAGLLKTTLQLRKEDIEGNKIHWSEVKGKARPYLTPHKRYNGPQSISAAKKNDLLGLLPFINPTFHHFYKSLNSNNNLTSIQIQSRRRITCGVLNC</sequence>
<organism evidence="1 2">
    <name type="scientific">Dryococelus australis</name>
    <dbReference type="NCBI Taxonomy" id="614101"/>
    <lineage>
        <taxon>Eukaryota</taxon>
        <taxon>Metazoa</taxon>
        <taxon>Ecdysozoa</taxon>
        <taxon>Arthropoda</taxon>
        <taxon>Hexapoda</taxon>
        <taxon>Insecta</taxon>
        <taxon>Pterygota</taxon>
        <taxon>Neoptera</taxon>
        <taxon>Polyneoptera</taxon>
        <taxon>Phasmatodea</taxon>
        <taxon>Verophasmatodea</taxon>
        <taxon>Anareolatae</taxon>
        <taxon>Phasmatidae</taxon>
        <taxon>Eurycanthinae</taxon>
        <taxon>Dryococelus</taxon>
    </lineage>
</organism>
<accession>A0ABQ9HLT8</accession>
<proteinExistence type="predicted"/>